<dbReference type="PRINTS" id="PR00344">
    <property type="entry name" value="BCTRLSENSOR"/>
</dbReference>
<dbReference type="PANTHER" id="PTHR43047:SF72">
    <property type="entry name" value="OSMOSENSING HISTIDINE PROTEIN KINASE SLN1"/>
    <property type="match status" value="1"/>
</dbReference>
<dbReference type="SUPFAM" id="SSF52172">
    <property type="entry name" value="CheY-like"/>
    <property type="match status" value="1"/>
</dbReference>
<reference evidence="13" key="1">
    <citation type="submission" date="2020-02" db="EMBL/GenBank/DDBJ databases">
        <title>Genomic and physiological characterization of two novel Nitrospinaceae genera.</title>
        <authorList>
            <person name="Mueller A.J."/>
            <person name="Jung M.-Y."/>
            <person name="Strachan C.R."/>
            <person name="Herbold C.W."/>
            <person name="Kirkegaard R.H."/>
            <person name="Daims H."/>
        </authorList>
    </citation>
    <scope>NUCLEOTIDE SEQUENCE [LARGE SCALE GENOMIC DNA]</scope>
</reference>
<feature type="domain" description="Response regulatory" evidence="10">
    <location>
        <begin position="642"/>
        <end position="759"/>
    </location>
</feature>
<feature type="domain" description="HAMP" evidence="11">
    <location>
        <begin position="217"/>
        <end position="269"/>
    </location>
</feature>
<dbReference type="SUPFAM" id="SSF55874">
    <property type="entry name" value="ATPase domain of HSP90 chaperone/DNA topoisomerase II/histidine kinase"/>
    <property type="match status" value="1"/>
</dbReference>
<accession>A0A7T0C181</accession>
<evidence type="ECO:0000313" key="12">
    <source>
        <dbReference type="EMBL" id="QPJ64661.1"/>
    </source>
</evidence>
<dbReference type="GO" id="GO:0009927">
    <property type="term" value="F:histidine phosphotransfer kinase activity"/>
    <property type="evidence" value="ECO:0007669"/>
    <property type="project" value="TreeGrafter"/>
</dbReference>
<dbReference type="Pfam" id="PF00072">
    <property type="entry name" value="Response_reg"/>
    <property type="match status" value="1"/>
</dbReference>
<dbReference type="PANTHER" id="PTHR43047">
    <property type="entry name" value="TWO-COMPONENT HISTIDINE PROTEIN KINASE"/>
    <property type="match status" value="1"/>
</dbReference>
<keyword evidence="8" id="KW-1133">Transmembrane helix</keyword>
<dbReference type="KEGG" id="nva:G3M78_04355"/>
<dbReference type="PROSITE" id="PS50110">
    <property type="entry name" value="RESPONSE_REGULATORY"/>
    <property type="match status" value="1"/>
</dbReference>
<dbReference type="SUPFAM" id="SSF47384">
    <property type="entry name" value="Homodimeric domain of signal transducing histidine kinase"/>
    <property type="match status" value="1"/>
</dbReference>
<organism evidence="12 13">
    <name type="scientific">Candidatus Nitrohelix vancouverensis</name>
    <dbReference type="NCBI Taxonomy" id="2705534"/>
    <lineage>
        <taxon>Bacteria</taxon>
        <taxon>Pseudomonadati</taxon>
        <taxon>Nitrospinota/Tectimicrobiota group</taxon>
        <taxon>Nitrospinota</taxon>
        <taxon>Nitrospinia</taxon>
        <taxon>Nitrospinales</taxon>
        <taxon>Nitrospinaceae</taxon>
        <taxon>Candidatus Nitrohelix</taxon>
    </lineage>
</organism>
<feature type="transmembrane region" description="Helical" evidence="8">
    <location>
        <begin position="14"/>
        <end position="36"/>
    </location>
</feature>
<evidence type="ECO:0000256" key="7">
    <source>
        <dbReference type="PROSITE-ProRule" id="PRU00169"/>
    </source>
</evidence>
<dbReference type="InterPro" id="IPR001789">
    <property type="entry name" value="Sig_transdc_resp-reg_receiver"/>
</dbReference>
<dbReference type="SMART" id="SM00304">
    <property type="entry name" value="HAMP"/>
    <property type="match status" value="1"/>
</dbReference>
<protein>
    <recommendedName>
        <fullName evidence="3">histidine kinase</fullName>
        <ecNumber evidence="3">2.7.13.3</ecNumber>
    </recommendedName>
</protein>
<dbReference type="SMART" id="SM00387">
    <property type="entry name" value="HATPase_c"/>
    <property type="match status" value="1"/>
</dbReference>
<feature type="transmembrane region" description="Helical" evidence="8">
    <location>
        <begin position="192"/>
        <end position="215"/>
    </location>
</feature>
<dbReference type="EMBL" id="CP048620">
    <property type="protein sequence ID" value="QPJ64661.1"/>
    <property type="molecule type" value="Genomic_DNA"/>
</dbReference>
<evidence type="ECO:0000259" key="10">
    <source>
        <dbReference type="PROSITE" id="PS50110"/>
    </source>
</evidence>
<dbReference type="SMART" id="SM00448">
    <property type="entry name" value="REC"/>
    <property type="match status" value="1"/>
</dbReference>
<dbReference type="Pfam" id="PF00672">
    <property type="entry name" value="HAMP"/>
    <property type="match status" value="1"/>
</dbReference>
<dbReference type="InterPro" id="IPR005467">
    <property type="entry name" value="His_kinase_dom"/>
</dbReference>
<keyword evidence="8" id="KW-0472">Membrane</keyword>
<dbReference type="InterPro" id="IPR004358">
    <property type="entry name" value="Sig_transdc_His_kin-like_C"/>
</dbReference>
<comment type="catalytic activity">
    <reaction evidence="1">
        <text>ATP + protein L-histidine = ADP + protein N-phospho-L-histidine.</text>
        <dbReference type="EC" id="2.7.13.3"/>
    </reaction>
</comment>
<feature type="domain" description="Histidine kinase" evidence="9">
    <location>
        <begin position="401"/>
        <end position="621"/>
    </location>
</feature>
<evidence type="ECO:0000313" key="13">
    <source>
        <dbReference type="Proteomes" id="UP000594464"/>
    </source>
</evidence>
<comment type="subcellular location">
    <subcellularLocation>
        <location evidence="2">Membrane</location>
    </subcellularLocation>
</comment>
<evidence type="ECO:0000259" key="11">
    <source>
        <dbReference type="PROSITE" id="PS50885"/>
    </source>
</evidence>
<dbReference type="PROSITE" id="PS50885">
    <property type="entry name" value="HAMP"/>
    <property type="match status" value="1"/>
</dbReference>
<dbReference type="Gene3D" id="6.10.340.10">
    <property type="match status" value="1"/>
</dbReference>
<keyword evidence="4 7" id="KW-0597">Phosphoprotein</keyword>
<keyword evidence="5" id="KW-0808">Transferase</keyword>
<dbReference type="InterPro" id="IPR036890">
    <property type="entry name" value="HATPase_C_sf"/>
</dbReference>
<dbReference type="Pfam" id="PF02518">
    <property type="entry name" value="HATPase_c"/>
    <property type="match status" value="1"/>
</dbReference>
<keyword evidence="8" id="KW-0812">Transmembrane</keyword>
<dbReference type="InterPro" id="IPR011006">
    <property type="entry name" value="CheY-like_superfamily"/>
</dbReference>
<evidence type="ECO:0000256" key="6">
    <source>
        <dbReference type="ARBA" id="ARBA00022777"/>
    </source>
</evidence>
<dbReference type="Pfam" id="PF00512">
    <property type="entry name" value="HisKA"/>
    <property type="match status" value="1"/>
</dbReference>
<dbReference type="PROSITE" id="PS50109">
    <property type="entry name" value="HIS_KIN"/>
    <property type="match status" value="1"/>
</dbReference>
<dbReference type="CDD" id="cd06225">
    <property type="entry name" value="HAMP"/>
    <property type="match status" value="1"/>
</dbReference>
<dbReference type="Gene3D" id="3.30.565.10">
    <property type="entry name" value="Histidine kinase-like ATPase, C-terminal domain"/>
    <property type="match status" value="1"/>
</dbReference>
<evidence type="ECO:0000256" key="8">
    <source>
        <dbReference type="SAM" id="Phobius"/>
    </source>
</evidence>
<dbReference type="SUPFAM" id="SSF158472">
    <property type="entry name" value="HAMP domain-like"/>
    <property type="match status" value="1"/>
</dbReference>
<dbReference type="InterPro" id="IPR036097">
    <property type="entry name" value="HisK_dim/P_sf"/>
</dbReference>
<evidence type="ECO:0000256" key="3">
    <source>
        <dbReference type="ARBA" id="ARBA00012438"/>
    </source>
</evidence>
<evidence type="ECO:0000259" key="9">
    <source>
        <dbReference type="PROSITE" id="PS50109"/>
    </source>
</evidence>
<dbReference type="InterPro" id="IPR003594">
    <property type="entry name" value="HATPase_dom"/>
</dbReference>
<dbReference type="GO" id="GO:0000155">
    <property type="term" value="F:phosphorelay sensor kinase activity"/>
    <property type="evidence" value="ECO:0007669"/>
    <property type="project" value="InterPro"/>
</dbReference>
<dbReference type="EC" id="2.7.13.3" evidence="3"/>
<keyword evidence="6" id="KW-0418">Kinase</keyword>
<dbReference type="CDD" id="cd00082">
    <property type="entry name" value="HisKA"/>
    <property type="match status" value="1"/>
</dbReference>
<dbReference type="Proteomes" id="UP000594464">
    <property type="component" value="Chromosome"/>
</dbReference>
<dbReference type="Gene3D" id="3.40.50.2300">
    <property type="match status" value="1"/>
</dbReference>
<name>A0A7T0C181_9BACT</name>
<gene>
    <name evidence="12" type="ORF">G3M78_04355</name>
</gene>
<dbReference type="GO" id="GO:0005886">
    <property type="term" value="C:plasma membrane"/>
    <property type="evidence" value="ECO:0007669"/>
    <property type="project" value="TreeGrafter"/>
</dbReference>
<proteinExistence type="predicted"/>
<evidence type="ECO:0000256" key="5">
    <source>
        <dbReference type="ARBA" id="ARBA00022679"/>
    </source>
</evidence>
<dbReference type="AlphaFoldDB" id="A0A7T0C181"/>
<feature type="modified residue" description="4-aspartylphosphate" evidence="7">
    <location>
        <position position="692"/>
    </location>
</feature>
<evidence type="ECO:0000256" key="4">
    <source>
        <dbReference type="ARBA" id="ARBA00022553"/>
    </source>
</evidence>
<evidence type="ECO:0000256" key="2">
    <source>
        <dbReference type="ARBA" id="ARBA00004370"/>
    </source>
</evidence>
<dbReference type="InterPro" id="IPR003661">
    <property type="entry name" value="HisK_dim/P_dom"/>
</dbReference>
<dbReference type="SMART" id="SM00388">
    <property type="entry name" value="HisKA"/>
    <property type="match status" value="1"/>
</dbReference>
<sequence>MNPTGHPLSLKKKLIAFFSFLFLLFVSAGILGLYILDQIEYYEKRLQYPQSKIYLINQLTLAIHEVEHKLDEQILDGKNASASLEAQHKKNLDLFEQLKTLSREEMAFVRETFLEEQAELKTIEELEAVYLEFQPKTQDFLAGPSAGSINPYANFFEETLGRSYQKRIHQFLADELQEIEQTHLELASHLQFFRLLIVLSIGIAILLLVFLYSLIQKELAKPIEALTTAAKKVGAGDFCIRLDESSQNEIGFLSKTFNTMSRELEASHNAALKERQKLFSMLDKLPVCFHLQAKDHSVPFSNKMFRDRFGESQKNPCYSLVHGSDTLKIIESKTEQSSTWQAMDGRIYLVVCAPFTDVDGSELVMEMAVDITERENAKTELVKAKKTAEQANQAKSQFLARMSHEFRTPLNSILGFGQLLEMDDEPPKSEEQKENLSRILRAGEQLLELVDGILDLSALDAGEISLSPHTVNLSEIVDNAISLLRPRALEGEVTLQFDNYFEPPLFAHADASRLRQILTTLIANAVKFTRPGGKVCVGVEMREGDFIRVGVRDTGIGIPEDNRKQMFKAFSRISHFNDEITGAGINLAVAKQLIEMMGGRIDYESVVGEGSYFYFDIPQSTQGLSADSSQPDSGRQTEAKTKILYIENTPDSIELMKQIFAENPKIKLYTAGNVEEGIQAAQSLELDLILMDANLPGENGKTAFEQLQSVFKTRKVPIIALTAGSMQTDINQVAQSGFHSYITKPINIPELKELISKTLPKT</sequence>
<evidence type="ECO:0000256" key="1">
    <source>
        <dbReference type="ARBA" id="ARBA00000085"/>
    </source>
</evidence>
<dbReference type="InterPro" id="IPR003660">
    <property type="entry name" value="HAMP_dom"/>
</dbReference>
<dbReference type="Gene3D" id="1.10.287.130">
    <property type="match status" value="1"/>
</dbReference>